<evidence type="ECO:0000256" key="1">
    <source>
        <dbReference type="SAM" id="Phobius"/>
    </source>
</evidence>
<evidence type="ECO:0000313" key="3">
    <source>
        <dbReference type="Proteomes" id="UP000067626"/>
    </source>
</evidence>
<keyword evidence="1" id="KW-0472">Membrane</keyword>
<feature type="transmembrane region" description="Helical" evidence="1">
    <location>
        <begin position="27"/>
        <end position="47"/>
    </location>
</feature>
<protein>
    <submittedName>
        <fullName evidence="2">Uncharacterized protein</fullName>
    </submittedName>
</protein>
<gene>
    <name evidence="2" type="ORF">CMC5_013770</name>
</gene>
<accession>A0A0K1E8P2</accession>
<proteinExistence type="predicted"/>
<keyword evidence="1" id="KW-1133">Transmembrane helix</keyword>
<dbReference type="Proteomes" id="UP000067626">
    <property type="component" value="Chromosome"/>
</dbReference>
<keyword evidence="3" id="KW-1185">Reference proteome</keyword>
<reference evidence="2 3" key="1">
    <citation type="submission" date="2015-07" db="EMBL/GenBank/DDBJ databases">
        <title>Genome analysis of myxobacterium Chondromyces crocatus Cm c5 reveals a high potential for natural compound synthesis and the genetic basis for the loss of fruiting body formation.</title>
        <authorList>
            <person name="Zaburannyi N."/>
            <person name="Bunk B."/>
            <person name="Maier J."/>
            <person name="Overmann J."/>
            <person name="Mueller R."/>
        </authorList>
    </citation>
    <scope>NUCLEOTIDE SEQUENCE [LARGE SCALE GENOMIC DNA]</scope>
    <source>
        <strain evidence="2 3">Cm c5</strain>
    </source>
</reference>
<evidence type="ECO:0000313" key="2">
    <source>
        <dbReference type="EMBL" id="AKT37246.1"/>
    </source>
</evidence>
<organism evidence="2 3">
    <name type="scientific">Chondromyces crocatus</name>
    <dbReference type="NCBI Taxonomy" id="52"/>
    <lineage>
        <taxon>Bacteria</taxon>
        <taxon>Pseudomonadati</taxon>
        <taxon>Myxococcota</taxon>
        <taxon>Polyangia</taxon>
        <taxon>Polyangiales</taxon>
        <taxon>Polyangiaceae</taxon>
        <taxon>Chondromyces</taxon>
    </lineage>
</organism>
<sequence length="92" mass="9896">MVLTWAYAVGCAATSLPWRGQRMRWRWVAMMVVVRAKVATMAAVRVARAMKAGRRVARGVLEETTLAGISKALAGWAARVQVAPTRALAATG</sequence>
<keyword evidence="1" id="KW-0812">Transmembrane</keyword>
<dbReference type="KEGG" id="ccro:CMC5_013770"/>
<name>A0A0K1E8P2_CHOCO</name>
<dbReference type="EMBL" id="CP012159">
    <property type="protein sequence ID" value="AKT37246.1"/>
    <property type="molecule type" value="Genomic_DNA"/>
</dbReference>
<dbReference type="AlphaFoldDB" id="A0A0K1E8P2"/>